<organism evidence="3 4">
    <name type="scientific">Durusdinium trenchii</name>
    <dbReference type="NCBI Taxonomy" id="1381693"/>
    <lineage>
        <taxon>Eukaryota</taxon>
        <taxon>Sar</taxon>
        <taxon>Alveolata</taxon>
        <taxon>Dinophyceae</taxon>
        <taxon>Suessiales</taxon>
        <taxon>Symbiodiniaceae</taxon>
        <taxon>Durusdinium</taxon>
    </lineage>
</organism>
<dbReference type="Proteomes" id="UP001642484">
    <property type="component" value="Unassembled WGS sequence"/>
</dbReference>
<gene>
    <name evidence="2" type="ORF">CCMP2556_LOCUS23811</name>
    <name evidence="3" type="ORF">CCMP2556_LOCUS23816</name>
</gene>
<protein>
    <recommendedName>
        <fullName evidence="1">Glycosyl transferase family 25 domain-containing protein</fullName>
    </recommendedName>
</protein>
<dbReference type="EMBL" id="CAXAMN010015380">
    <property type="protein sequence ID" value="CAK9045637.1"/>
    <property type="molecule type" value="Genomic_DNA"/>
</dbReference>
<feature type="domain" description="Glycosyl transferase family 25" evidence="1">
    <location>
        <begin position="119"/>
        <end position="233"/>
    </location>
</feature>
<evidence type="ECO:0000259" key="1">
    <source>
        <dbReference type="Pfam" id="PF01755"/>
    </source>
</evidence>
<proteinExistence type="predicted"/>
<comment type="caution">
    <text evidence="3">The sequence shown here is derived from an EMBL/GenBank/DDBJ whole genome shotgun (WGS) entry which is preliminary data.</text>
</comment>
<evidence type="ECO:0000313" key="3">
    <source>
        <dbReference type="EMBL" id="CAK9045644.1"/>
    </source>
</evidence>
<dbReference type="EMBL" id="CAXAMN010015391">
    <property type="protein sequence ID" value="CAK9045644.1"/>
    <property type="molecule type" value="Genomic_DNA"/>
</dbReference>
<keyword evidence="4" id="KW-1185">Reference proteome</keyword>
<sequence length="340" mass="37624">MRQVLGLLLVFGLGILVGNFFQPQAKYALLGSFLQIQDTVSLQMPRGSRTQFLQPDVSTATPSLATPSLAVQQALTMPPPPPAHAEERPTQLRVDGEFLKRDGREVILELPPVLDCDPMKHLLVINLEGDRGKARREHVKKEFENANLTGRFLFWSAANALTDQRLANETGKKKCPCDSKLSNSLSHREIYEMMLYERWPCATIFEDDVRLAPNFSLRVAETVGSIPPFDVILWGHCPGGSKPRTFHKDAGQSPTTLSYGWPGSCLHAYTVSLQGAFTLTQAATPVRVPADGVMDGMHHWGNRVRPHIDKARGKFTGSYWYASPMIAIQGDEADKMEGGS</sequence>
<dbReference type="Pfam" id="PF01755">
    <property type="entry name" value="Glyco_transf_25"/>
    <property type="match status" value="1"/>
</dbReference>
<name>A0ABP0M2D1_9DINO</name>
<evidence type="ECO:0000313" key="2">
    <source>
        <dbReference type="EMBL" id="CAK9045637.1"/>
    </source>
</evidence>
<dbReference type="CDD" id="cd06532">
    <property type="entry name" value="Glyco_transf_25"/>
    <property type="match status" value="1"/>
</dbReference>
<accession>A0ABP0M2D1</accession>
<dbReference type="InterPro" id="IPR002654">
    <property type="entry name" value="Glyco_trans_25"/>
</dbReference>
<evidence type="ECO:0000313" key="4">
    <source>
        <dbReference type="Proteomes" id="UP001642484"/>
    </source>
</evidence>
<reference evidence="3 4" key="1">
    <citation type="submission" date="2024-02" db="EMBL/GenBank/DDBJ databases">
        <authorList>
            <person name="Chen Y."/>
            <person name="Shah S."/>
            <person name="Dougan E. K."/>
            <person name="Thang M."/>
            <person name="Chan C."/>
        </authorList>
    </citation>
    <scope>NUCLEOTIDE SEQUENCE [LARGE SCALE GENOMIC DNA]</scope>
</reference>